<protein>
    <recommendedName>
        <fullName evidence="4">Apea-like HEPN domain-containing protein</fullName>
    </recommendedName>
</protein>
<accession>A0ABU0G719</accession>
<name>A0ABU0G719_9HYPH</name>
<sequence length="886" mass="98673">MPLPVVERQHASSTKCWRISDDRECLASAQAGILPGQPIANFAVMTGDQGNSNTFYQIIRETRGSEPNNAMLDAKTRVRLDSGFIGNSFGLAVAIADRSARYGFSKKVVNKRIVATGALLEKHQGEVEAIDHFLDKIAVVQHFRSIIPKGSLFIFPLKNLATDDTRVAGALKQLEESGIEYRAVAHINELNDLFPGLSGEVDVDEKTAAESPEEPNQVPPDSISSRPAEDASDARTGALRAAVDALNATEPRSVQNLADARMAMTSFDESREDVTGLKQLISSGDNARSRIEESNRRIADFDRLLSSWTVNEADGQRATEAMASYRNLEAFDLSRMEEDHGDDVKTAQRLEQLIVESDQRVSRVPLRESSTTKSLSPADDILEAEEFVGHVTAAVKWSDRDIVDQFGWEDMDLTPHRAGMESWGYRSADVFTRWSPDELGINLVIAQQLDELSQEIWHVHPDLVIALGLVQEGDRWFRPAEGWAEVIRLKRGDDGKPNLVEIKSEFLMDYLVARDMSLFCSSYSERIVVTATDPGYNWPNEKYEEERGRDKLEAFTRPQEYGYPEGAFFTLGAIWRTEWVEPGKVSIRIRGDEDPHESTFALDHQGHRVPVSKLHRSMTWLYFKPELALALQRYRGGRLHWHSQETGALGATRSTLHFGVNGLGLITVFAKDVGDLHGWERRVWSAHNATPEGGVCDELFSAQMQCVPADTTAPETEIAPSLDRLSAVFEDRYGSKLLRDHDTVEALLRRAHRFQAAEEAGLLALSKDLTRLFLERVNVDEVLSQISNKAPKEKLGSLKSLERLLAEIVAPDEARTIMGPLSGIYDLRSADAHLGTSKIESAMMRAGIDDQEPEAIQGRRLIQSFVDSINRISDTIAKPHAASADH</sequence>
<dbReference type="Proteomes" id="UP001238496">
    <property type="component" value="Unassembled WGS sequence"/>
</dbReference>
<dbReference type="RefSeq" id="WP_307372518.1">
    <property type="nucleotide sequence ID" value="NZ_JAUSUW010000005.1"/>
</dbReference>
<gene>
    <name evidence="2" type="ORF">J2045_002152</name>
</gene>
<keyword evidence="3" id="KW-1185">Reference proteome</keyword>
<proteinExistence type="predicted"/>
<evidence type="ECO:0000256" key="1">
    <source>
        <dbReference type="SAM" id="MobiDB-lite"/>
    </source>
</evidence>
<comment type="caution">
    <text evidence="2">The sequence shown here is derived from an EMBL/GenBank/DDBJ whole genome shotgun (WGS) entry which is preliminary data.</text>
</comment>
<evidence type="ECO:0000313" key="3">
    <source>
        <dbReference type="Proteomes" id="UP001238496"/>
    </source>
</evidence>
<evidence type="ECO:0008006" key="4">
    <source>
        <dbReference type="Google" id="ProtNLM"/>
    </source>
</evidence>
<dbReference type="EMBL" id="JAUSUW010000005">
    <property type="protein sequence ID" value="MDQ0421125.1"/>
    <property type="molecule type" value="Genomic_DNA"/>
</dbReference>
<feature type="region of interest" description="Disordered" evidence="1">
    <location>
        <begin position="204"/>
        <end position="236"/>
    </location>
</feature>
<evidence type="ECO:0000313" key="2">
    <source>
        <dbReference type="EMBL" id="MDQ0421125.1"/>
    </source>
</evidence>
<organism evidence="2 3">
    <name type="scientific">Peteryoungia aggregata LMG 23059</name>
    <dbReference type="NCBI Taxonomy" id="1368425"/>
    <lineage>
        <taxon>Bacteria</taxon>
        <taxon>Pseudomonadati</taxon>
        <taxon>Pseudomonadota</taxon>
        <taxon>Alphaproteobacteria</taxon>
        <taxon>Hyphomicrobiales</taxon>
        <taxon>Rhizobiaceae</taxon>
        <taxon>Peteryoungia</taxon>
    </lineage>
</organism>
<reference evidence="2 3" key="1">
    <citation type="submission" date="2023-07" db="EMBL/GenBank/DDBJ databases">
        <title>Genomic Encyclopedia of Type Strains, Phase IV (KMG-IV): sequencing the most valuable type-strain genomes for metagenomic binning, comparative biology and taxonomic classification.</title>
        <authorList>
            <person name="Goeker M."/>
        </authorList>
    </citation>
    <scope>NUCLEOTIDE SEQUENCE [LARGE SCALE GENOMIC DNA]</scope>
    <source>
        <strain evidence="2 3">DSM 1111</strain>
    </source>
</reference>